<protein>
    <submittedName>
        <fullName evidence="1">11692_t:CDS:1</fullName>
    </submittedName>
</protein>
<evidence type="ECO:0000313" key="1">
    <source>
        <dbReference type="EMBL" id="CAG8691511.1"/>
    </source>
</evidence>
<proteinExistence type="predicted"/>
<organism evidence="1 2">
    <name type="scientific">Ambispora gerdemannii</name>
    <dbReference type="NCBI Taxonomy" id="144530"/>
    <lineage>
        <taxon>Eukaryota</taxon>
        <taxon>Fungi</taxon>
        <taxon>Fungi incertae sedis</taxon>
        <taxon>Mucoromycota</taxon>
        <taxon>Glomeromycotina</taxon>
        <taxon>Glomeromycetes</taxon>
        <taxon>Archaeosporales</taxon>
        <taxon>Ambisporaceae</taxon>
        <taxon>Ambispora</taxon>
    </lineage>
</organism>
<gene>
    <name evidence="1" type="ORF">AGERDE_LOCUS13122</name>
</gene>
<feature type="non-terminal residue" evidence="1">
    <location>
        <position position="1"/>
    </location>
</feature>
<dbReference type="EMBL" id="CAJVPL010014658">
    <property type="protein sequence ID" value="CAG8691511.1"/>
    <property type="molecule type" value="Genomic_DNA"/>
</dbReference>
<feature type="non-terminal residue" evidence="1">
    <location>
        <position position="51"/>
    </location>
</feature>
<dbReference type="Proteomes" id="UP000789831">
    <property type="component" value="Unassembled WGS sequence"/>
</dbReference>
<dbReference type="AlphaFoldDB" id="A0A9N9EV54"/>
<name>A0A9N9EV54_9GLOM</name>
<sequence>GYVIHLFFQRHFQSIQYRDSIVVRVNNNIGKIRRHRLGYSIPILDMYQVVP</sequence>
<keyword evidence="2" id="KW-1185">Reference proteome</keyword>
<reference evidence="1" key="1">
    <citation type="submission" date="2021-06" db="EMBL/GenBank/DDBJ databases">
        <authorList>
            <person name="Kallberg Y."/>
            <person name="Tangrot J."/>
            <person name="Rosling A."/>
        </authorList>
    </citation>
    <scope>NUCLEOTIDE SEQUENCE</scope>
    <source>
        <strain evidence="1">MT106</strain>
    </source>
</reference>
<comment type="caution">
    <text evidence="1">The sequence shown here is derived from an EMBL/GenBank/DDBJ whole genome shotgun (WGS) entry which is preliminary data.</text>
</comment>
<evidence type="ECO:0000313" key="2">
    <source>
        <dbReference type="Proteomes" id="UP000789831"/>
    </source>
</evidence>
<accession>A0A9N9EV54</accession>